<comment type="catalytic activity">
    <reaction evidence="6">
        <text>Cleaves type-1 transmembrane domains using a catalytic dyad composed of serine and histidine that are contributed by different transmembrane domains.</text>
        <dbReference type="EC" id="3.4.21.105"/>
    </reaction>
</comment>
<dbReference type="Gene3D" id="1.20.1540.10">
    <property type="entry name" value="Rhomboid-like"/>
    <property type="match status" value="1"/>
</dbReference>
<feature type="region of interest" description="Disordered" evidence="7">
    <location>
        <begin position="91"/>
        <end position="154"/>
    </location>
</feature>
<protein>
    <recommendedName>
        <fullName evidence="6">RHOMBOID-like protein</fullName>
        <ecNumber evidence="6">3.4.21.105</ecNumber>
    </recommendedName>
</protein>
<dbReference type="SUPFAM" id="SSF144091">
    <property type="entry name" value="Rhomboid-like"/>
    <property type="match status" value="1"/>
</dbReference>
<comment type="similarity">
    <text evidence="2 6">Belongs to the peptidase S54 family.</text>
</comment>
<feature type="compositionally biased region" description="Polar residues" evidence="7">
    <location>
        <begin position="107"/>
        <end position="133"/>
    </location>
</feature>
<keyword evidence="6 9" id="KW-0645">Protease</keyword>
<organism evidence="9 10">
    <name type="scientific">Klebsormidium nitens</name>
    <name type="common">Green alga</name>
    <name type="synonym">Ulothrix nitens</name>
    <dbReference type="NCBI Taxonomy" id="105231"/>
    <lineage>
        <taxon>Eukaryota</taxon>
        <taxon>Viridiplantae</taxon>
        <taxon>Streptophyta</taxon>
        <taxon>Klebsormidiophyceae</taxon>
        <taxon>Klebsormidiales</taxon>
        <taxon>Klebsormidiaceae</taxon>
        <taxon>Klebsormidium</taxon>
    </lineage>
</organism>
<keyword evidence="4 6" id="KW-1133">Transmembrane helix</keyword>
<feature type="domain" description="Peptidase S54 rhomboid" evidence="8">
    <location>
        <begin position="462"/>
        <end position="600"/>
    </location>
</feature>
<dbReference type="Proteomes" id="UP000054558">
    <property type="component" value="Unassembled WGS sequence"/>
</dbReference>
<dbReference type="InterPro" id="IPR035952">
    <property type="entry name" value="Rhomboid-like_sf"/>
</dbReference>
<dbReference type="EMBL" id="DF236986">
    <property type="protein sequence ID" value="GAQ79753.1"/>
    <property type="molecule type" value="Genomic_DNA"/>
</dbReference>
<dbReference type="InterPro" id="IPR002610">
    <property type="entry name" value="Peptidase_S54_rhomboid-like"/>
</dbReference>
<dbReference type="AlphaFoldDB" id="A0A1Y1HNZ1"/>
<feature type="region of interest" description="Disordered" evidence="7">
    <location>
        <begin position="188"/>
        <end position="285"/>
    </location>
</feature>
<evidence type="ECO:0000256" key="6">
    <source>
        <dbReference type="RuleBase" id="RU362115"/>
    </source>
</evidence>
<feature type="transmembrane region" description="Helical" evidence="6">
    <location>
        <begin position="560"/>
        <end position="577"/>
    </location>
</feature>
<evidence type="ECO:0000256" key="7">
    <source>
        <dbReference type="SAM" id="MobiDB-lite"/>
    </source>
</evidence>
<proteinExistence type="inferred from homology"/>
<feature type="transmembrane region" description="Helical" evidence="6">
    <location>
        <begin position="612"/>
        <end position="634"/>
    </location>
</feature>
<evidence type="ECO:0000259" key="8">
    <source>
        <dbReference type="Pfam" id="PF01694"/>
    </source>
</evidence>
<keyword evidence="6" id="KW-0720">Serine protease</keyword>
<evidence type="ECO:0000256" key="5">
    <source>
        <dbReference type="ARBA" id="ARBA00023136"/>
    </source>
</evidence>
<dbReference type="EC" id="3.4.21.105" evidence="6"/>
<comment type="subcellular location">
    <subcellularLocation>
        <location evidence="1 6">Membrane</location>
        <topology evidence="1 6">Multi-pass membrane protein</topology>
    </subcellularLocation>
</comment>
<evidence type="ECO:0000256" key="2">
    <source>
        <dbReference type="ARBA" id="ARBA00009045"/>
    </source>
</evidence>
<sequence>MPPVGSEIWTFSTDVILENVTARPVVTILHVVLFQTLSRGLKEQQFAESGWVDSLLSLRRRASSRYLMTGNPNPPANSAFETVVETIPGQAMSSSDANLDDVKRPPQINTSKPPPNNAANASGGSVPVSNNPLGNAYPGAHQGSPFASDTGRSRLSSGSVLERSISIVSTIAHFVTDEYPLERLRAQSGGATRNGDEEQGGSPQNNEVSENGIERGVQGASPQGRGSGLESRLPHSRAYNETRGRERGSPYAQDGGRSARSQRGGGVNSPRSPFSPRTPRSPLAALFSPRAPIFDENGRELSKEEVRVLSIEEWQRQIVEPDGTPKASKVRLFNALERKKAGPRAYARLSDRVADELFITGQAIFDWFTPRARRHSRFFTWAFAFVCFAVFFFMAGEYPAYLQNVRYAGQTEKAVQVGKLELNVGPSELTAVVFRQESWRMFDFGFLRIWGGRYAPAIKRQHQWSRWFTSIFVHESFNHVTSNMLLWLVLGLYLERKYATWRIALLWLLSGLGGNFFSALFEDKCTLVVGASGAVFGMVGLFVGDFMLNFETIRRPVLRLLSFAIFLLYFVITVATAGSTSHFSHVGGFLAGLFPAFLYLPNFKHDWWEAALPPAGLLAMAFFFVVCPAVVYNITFANLPCS</sequence>
<feature type="transmembrane region" description="Helical" evidence="6">
    <location>
        <begin position="378"/>
        <end position="396"/>
    </location>
</feature>
<feature type="compositionally biased region" description="Basic and acidic residues" evidence="7">
    <location>
        <begin position="238"/>
        <end position="248"/>
    </location>
</feature>
<dbReference type="OrthoDB" id="418595at2759"/>
<dbReference type="GO" id="GO:0004252">
    <property type="term" value="F:serine-type endopeptidase activity"/>
    <property type="evidence" value="ECO:0007669"/>
    <property type="project" value="InterPro"/>
</dbReference>
<dbReference type="GO" id="GO:0006508">
    <property type="term" value="P:proteolysis"/>
    <property type="evidence" value="ECO:0007669"/>
    <property type="project" value="UniProtKB-KW"/>
</dbReference>
<name>A0A1Y1HNZ1_KLENI</name>
<keyword evidence="3 6" id="KW-0812">Transmembrane</keyword>
<feature type="compositionally biased region" description="Low complexity" evidence="7">
    <location>
        <begin position="269"/>
        <end position="282"/>
    </location>
</feature>
<keyword evidence="5 6" id="KW-0472">Membrane</keyword>
<evidence type="ECO:0000313" key="9">
    <source>
        <dbReference type="EMBL" id="GAQ79753.1"/>
    </source>
</evidence>
<evidence type="ECO:0000256" key="3">
    <source>
        <dbReference type="ARBA" id="ARBA00022692"/>
    </source>
</evidence>
<evidence type="ECO:0000256" key="1">
    <source>
        <dbReference type="ARBA" id="ARBA00004141"/>
    </source>
</evidence>
<dbReference type="Pfam" id="PF01694">
    <property type="entry name" value="Rhomboid"/>
    <property type="match status" value="1"/>
</dbReference>
<dbReference type="PANTHER" id="PTHR22936">
    <property type="entry name" value="RHOMBOID-RELATED"/>
    <property type="match status" value="1"/>
</dbReference>
<evidence type="ECO:0000313" key="10">
    <source>
        <dbReference type="Proteomes" id="UP000054558"/>
    </source>
</evidence>
<accession>A0A1Y1HNZ1</accession>
<reference evidence="9 10" key="1">
    <citation type="journal article" date="2014" name="Nat. Commun.">
        <title>Klebsormidium flaccidum genome reveals primary factors for plant terrestrial adaptation.</title>
        <authorList>
            <person name="Hori K."/>
            <person name="Maruyama F."/>
            <person name="Fujisawa T."/>
            <person name="Togashi T."/>
            <person name="Yamamoto N."/>
            <person name="Seo M."/>
            <person name="Sato S."/>
            <person name="Yamada T."/>
            <person name="Mori H."/>
            <person name="Tajima N."/>
            <person name="Moriyama T."/>
            <person name="Ikeuchi M."/>
            <person name="Watanabe M."/>
            <person name="Wada H."/>
            <person name="Kobayashi K."/>
            <person name="Saito M."/>
            <person name="Masuda T."/>
            <person name="Sasaki-Sekimoto Y."/>
            <person name="Mashiguchi K."/>
            <person name="Awai K."/>
            <person name="Shimojima M."/>
            <person name="Masuda S."/>
            <person name="Iwai M."/>
            <person name="Nobusawa T."/>
            <person name="Narise T."/>
            <person name="Kondo S."/>
            <person name="Saito H."/>
            <person name="Sato R."/>
            <person name="Murakawa M."/>
            <person name="Ihara Y."/>
            <person name="Oshima-Yamada Y."/>
            <person name="Ohtaka K."/>
            <person name="Satoh M."/>
            <person name="Sonobe K."/>
            <person name="Ishii M."/>
            <person name="Ohtani R."/>
            <person name="Kanamori-Sato M."/>
            <person name="Honoki R."/>
            <person name="Miyazaki D."/>
            <person name="Mochizuki H."/>
            <person name="Umetsu J."/>
            <person name="Higashi K."/>
            <person name="Shibata D."/>
            <person name="Kamiya Y."/>
            <person name="Sato N."/>
            <person name="Nakamura Y."/>
            <person name="Tabata S."/>
            <person name="Ida S."/>
            <person name="Kurokawa K."/>
            <person name="Ohta H."/>
        </authorList>
    </citation>
    <scope>NUCLEOTIDE SEQUENCE [LARGE SCALE GENOMIC DNA]</scope>
    <source>
        <strain evidence="9 10">NIES-2285</strain>
    </source>
</reference>
<keyword evidence="6" id="KW-0378">Hydrolase</keyword>
<gene>
    <name evidence="9" type="ORF">KFL_000370270</name>
</gene>
<dbReference type="InterPro" id="IPR022764">
    <property type="entry name" value="Peptidase_S54_rhomboid_dom"/>
</dbReference>
<dbReference type="GO" id="GO:0016020">
    <property type="term" value="C:membrane"/>
    <property type="evidence" value="ECO:0007669"/>
    <property type="project" value="UniProtKB-SubCell"/>
</dbReference>
<keyword evidence="10" id="KW-1185">Reference proteome</keyword>
<feature type="transmembrane region" description="Helical" evidence="6">
    <location>
        <begin position="527"/>
        <end position="548"/>
    </location>
</feature>
<dbReference type="PANTHER" id="PTHR22936:SF99">
    <property type="entry name" value="RHOMBOID-LIKE PROTEASE"/>
    <property type="match status" value="1"/>
</dbReference>
<feature type="transmembrane region" description="Helical" evidence="6">
    <location>
        <begin position="501"/>
        <end position="521"/>
    </location>
</feature>
<comment type="caution">
    <text evidence="6">Lacks conserved residue(s) required for the propagation of feature annotation.</text>
</comment>
<dbReference type="STRING" id="105231.A0A1Y1HNZ1"/>
<evidence type="ECO:0000256" key="4">
    <source>
        <dbReference type="ARBA" id="ARBA00022989"/>
    </source>
</evidence>
<comment type="function">
    <text evidence="6">Serine protease involved in intramembrane proteolysis.</text>
</comment>
<feature type="transmembrane region" description="Helical" evidence="6">
    <location>
        <begin position="583"/>
        <end position="600"/>
    </location>
</feature>